<dbReference type="Proteomes" id="UP000515126">
    <property type="component" value="Chromosome 13"/>
</dbReference>
<feature type="compositionally biased region" description="Polar residues" evidence="1">
    <location>
        <begin position="132"/>
        <end position="143"/>
    </location>
</feature>
<organism evidence="2 3">
    <name type="scientific">Mus caroli</name>
    <name type="common">Ryukyu mouse</name>
    <name type="synonym">Ricefield mouse</name>
    <dbReference type="NCBI Taxonomy" id="10089"/>
    <lineage>
        <taxon>Eukaryota</taxon>
        <taxon>Metazoa</taxon>
        <taxon>Chordata</taxon>
        <taxon>Craniata</taxon>
        <taxon>Vertebrata</taxon>
        <taxon>Euteleostomi</taxon>
        <taxon>Mammalia</taxon>
        <taxon>Eutheria</taxon>
        <taxon>Euarchontoglires</taxon>
        <taxon>Glires</taxon>
        <taxon>Rodentia</taxon>
        <taxon>Myomorpha</taxon>
        <taxon>Muroidea</taxon>
        <taxon>Muridae</taxon>
        <taxon>Murinae</taxon>
        <taxon>Mus</taxon>
        <taxon>Mus</taxon>
    </lineage>
</organism>
<keyword evidence="2" id="KW-1185">Reference proteome</keyword>
<name>A0A6P5QXQ2_MUSCR</name>
<feature type="compositionally biased region" description="Basic and acidic residues" evidence="1">
    <location>
        <begin position="114"/>
        <end position="128"/>
    </location>
</feature>
<dbReference type="GeneID" id="110308483"/>
<evidence type="ECO:0000313" key="3">
    <source>
        <dbReference type="RefSeq" id="XP_021036595.1"/>
    </source>
</evidence>
<dbReference type="RefSeq" id="XP_021036595.1">
    <property type="nucleotide sequence ID" value="XM_021180936.2"/>
</dbReference>
<evidence type="ECO:0000313" key="2">
    <source>
        <dbReference type="Proteomes" id="UP000515126"/>
    </source>
</evidence>
<protein>
    <submittedName>
        <fullName evidence="3">Uncharacterized protein LOC110308483</fullName>
    </submittedName>
</protein>
<sequence>MGRLRITAPEMLKSQSRGSGRKNGCWKGQSEEETRKTEGWLGSFYYPLEVGQLATTENSFRVRGMKLACTPTSIASVHAALSSPLFLRHHGERTSGFKRQTPLYALLLGSEEAAERDSPTTVNRDPREPQTYVPSSPDSTSTVNGTLERLLLNHAVLDPKECSFGF</sequence>
<dbReference type="AlphaFoldDB" id="A0A6P5QXQ2"/>
<proteinExistence type="predicted"/>
<feature type="region of interest" description="Disordered" evidence="1">
    <location>
        <begin position="1"/>
        <end position="32"/>
    </location>
</feature>
<reference evidence="3" key="1">
    <citation type="submission" date="2025-08" db="UniProtKB">
        <authorList>
            <consortium name="RefSeq"/>
        </authorList>
    </citation>
    <scope>IDENTIFICATION</scope>
</reference>
<evidence type="ECO:0000256" key="1">
    <source>
        <dbReference type="SAM" id="MobiDB-lite"/>
    </source>
</evidence>
<accession>A0A6P5QXQ2</accession>
<feature type="region of interest" description="Disordered" evidence="1">
    <location>
        <begin position="114"/>
        <end position="143"/>
    </location>
</feature>
<gene>
    <name evidence="3" type="primary">LOC110308483</name>
</gene>
<dbReference type="KEGG" id="mcal:110308483"/>